<dbReference type="InterPro" id="IPR013780">
    <property type="entry name" value="Glyco_hydro_b"/>
</dbReference>
<dbReference type="InterPro" id="IPR008622">
    <property type="entry name" value="FliT"/>
</dbReference>
<evidence type="ECO:0000256" key="4">
    <source>
        <dbReference type="ARBA" id="ARBA00022490"/>
    </source>
</evidence>
<dbReference type="GO" id="GO:0004553">
    <property type="term" value="F:hydrolase activity, hydrolyzing O-glycosyl compounds"/>
    <property type="evidence" value="ECO:0007669"/>
    <property type="project" value="InterPro"/>
</dbReference>
<dbReference type="InterPro" id="IPR006047">
    <property type="entry name" value="GH13_cat_dom"/>
</dbReference>
<dbReference type="HOGENOM" id="CLU_024572_2_0_1"/>
<reference evidence="12 13" key="1">
    <citation type="submission" date="2012-10" db="EMBL/GenBank/DDBJ databases">
        <title>Genome sequencing and analysis of entomopathogenic fungi Beauveria bassiana D1-5.</title>
        <authorList>
            <person name="Li Q."/>
            <person name="Wang L."/>
            <person name="Zhang Z."/>
            <person name="Wang Q."/>
            <person name="Ren J."/>
            <person name="Wang M."/>
            <person name="Xu W."/>
            <person name="Wang J."/>
            <person name="Lu Y."/>
            <person name="Du Q."/>
            <person name="Sun Z."/>
        </authorList>
    </citation>
    <scope>NUCLEOTIDE SEQUENCE [LARGE SCALE GENOMIC DNA]</scope>
    <source>
        <strain evidence="12 13">D1-5</strain>
    </source>
</reference>
<dbReference type="Pfam" id="PF00128">
    <property type="entry name" value="Alpha-amylase"/>
    <property type="match status" value="1"/>
</dbReference>
<dbReference type="OrthoDB" id="550577at2759"/>
<dbReference type="PIRSF" id="PIRSF001021">
    <property type="entry name" value="Alph-amls_thrmst"/>
    <property type="match status" value="1"/>
</dbReference>
<comment type="subcellular location">
    <subcellularLocation>
        <location evidence="2">Cytoplasm</location>
    </subcellularLocation>
</comment>
<keyword evidence="5" id="KW-0479">Metal-binding</keyword>
<gene>
    <name evidence="12" type="ORF">BBAD15_g10909</name>
</gene>
<comment type="similarity">
    <text evidence="3">Belongs to the glycosyl hydrolase 13 family.</text>
</comment>
<dbReference type="Gene3D" id="3.20.20.80">
    <property type="entry name" value="Glycosidases"/>
    <property type="match status" value="1"/>
</dbReference>
<dbReference type="Pfam" id="PF05400">
    <property type="entry name" value="FliT"/>
    <property type="match status" value="1"/>
</dbReference>
<evidence type="ECO:0000256" key="3">
    <source>
        <dbReference type="ARBA" id="ARBA00008061"/>
    </source>
</evidence>
<evidence type="ECO:0000313" key="13">
    <source>
        <dbReference type="Proteomes" id="UP000030106"/>
    </source>
</evidence>
<proteinExistence type="inferred from homology"/>
<dbReference type="SUPFAM" id="SSF51011">
    <property type="entry name" value="Glycosyl hydrolase domain"/>
    <property type="match status" value="1"/>
</dbReference>
<protein>
    <submittedName>
        <fullName evidence="12">Cytoplasmic alpha-amylase</fullName>
    </submittedName>
</protein>
<keyword evidence="8" id="KW-0143">Chaperone</keyword>
<keyword evidence="9" id="KW-0119">Carbohydrate metabolism</keyword>
<dbReference type="CDD" id="cd11318">
    <property type="entry name" value="AmyAc_bac_fung_AmyA"/>
    <property type="match status" value="1"/>
</dbReference>
<dbReference type="Gene3D" id="2.60.40.1180">
    <property type="entry name" value="Golgi alpha-mannosidase II"/>
    <property type="match status" value="1"/>
</dbReference>
<dbReference type="Gene3D" id="2.40.30.140">
    <property type="match status" value="1"/>
</dbReference>
<evidence type="ECO:0000256" key="6">
    <source>
        <dbReference type="ARBA" id="ARBA00022795"/>
    </source>
</evidence>
<keyword evidence="6" id="KW-1005">Bacterial flagellum biogenesis</keyword>
<dbReference type="GO" id="GO:0005975">
    <property type="term" value="P:carbohydrate metabolic process"/>
    <property type="evidence" value="ECO:0007669"/>
    <property type="project" value="InterPro"/>
</dbReference>
<evidence type="ECO:0000313" key="12">
    <source>
        <dbReference type="EMBL" id="KGQ03866.1"/>
    </source>
</evidence>
<comment type="cofactor">
    <cofactor evidence="1">
        <name>Ca(2+)</name>
        <dbReference type="ChEBI" id="CHEBI:29108"/>
    </cofactor>
</comment>
<dbReference type="NCBIfam" id="NF006969">
    <property type="entry name" value="PRK09441.1-2"/>
    <property type="match status" value="1"/>
</dbReference>
<keyword evidence="4" id="KW-0963">Cytoplasm</keyword>
<evidence type="ECO:0000256" key="5">
    <source>
        <dbReference type="ARBA" id="ARBA00022723"/>
    </source>
</evidence>
<keyword evidence="10" id="KW-0326">Glycosidase</keyword>
<dbReference type="NCBIfam" id="NF006968">
    <property type="entry name" value="PRK09441.1-1"/>
    <property type="match status" value="1"/>
</dbReference>
<dbReference type="SUPFAM" id="SSF51445">
    <property type="entry name" value="(Trans)glycosidases"/>
    <property type="match status" value="1"/>
</dbReference>
<evidence type="ECO:0000256" key="9">
    <source>
        <dbReference type="ARBA" id="ARBA00023277"/>
    </source>
</evidence>
<feature type="domain" description="Glycosyl hydrolase family 13 catalytic" evidence="11">
    <location>
        <begin position="103"/>
        <end position="501"/>
    </location>
</feature>
<dbReference type="PANTHER" id="PTHR43447">
    <property type="entry name" value="ALPHA-AMYLASE"/>
    <property type="match status" value="1"/>
</dbReference>
<dbReference type="Proteomes" id="UP000030106">
    <property type="component" value="Unassembled WGS sequence"/>
</dbReference>
<dbReference type="AlphaFoldDB" id="A0A0A2V7M5"/>
<keyword evidence="7" id="KW-0378">Hydrolase</keyword>
<evidence type="ECO:0000256" key="10">
    <source>
        <dbReference type="ARBA" id="ARBA00023295"/>
    </source>
</evidence>
<dbReference type="EMBL" id="ANFO01001147">
    <property type="protein sequence ID" value="KGQ03866.1"/>
    <property type="molecule type" value="Genomic_DNA"/>
</dbReference>
<evidence type="ECO:0000256" key="1">
    <source>
        <dbReference type="ARBA" id="ARBA00001913"/>
    </source>
</evidence>
<dbReference type="InterPro" id="IPR017853">
    <property type="entry name" value="GH"/>
</dbReference>
<comment type="caution">
    <text evidence="12">The sequence shown here is derived from an EMBL/GenBank/DDBJ whole genome shotgun (WGS) entry which is preliminary data.</text>
</comment>
<evidence type="ECO:0000256" key="2">
    <source>
        <dbReference type="ARBA" id="ARBA00004496"/>
    </source>
</evidence>
<dbReference type="Gene3D" id="1.20.58.380">
    <property type="entry name" value="Flagellar protein flit"/>
    <property type="match status" value="1"/>
</dbReference>
<evidence type="ECO:0000256" key="7">
    <source>
        <dbReference type="ARBA" id="ARBA00022801"/>
    </source>
</evidence>
<evidence type="ECO:0000259" key="11">
    <source>
        <dbReference type="SMART" id="SM00642"/>
    </source>
</evidence>
<dbReference type="GO" id="GO:0005509">
    <property type="term" value="F:calcium ion binding"/>
    <property type="evidence" value="ECO:0007669"/>
    <property type="project" value="InterPro"/>
</dbReference>
<name>A0A0A2V7M5_BEABA</name>
<accession>A0A0A2V7M5</accession>
<dbReference type="InterPro" id="IPR013776">
    <property type="entry name" value="A-amylase_thermo"/>
</dbReference>
<organism evidence="12 13">
    <name type="scientific">Beauveria bassiana D1-5</name>
    <dbReference type="NCBI Taxonomy" id="1245745"/>
    <lineage>
        <taxon>Eukaryota</taxon>
        <taxon>Fungi</taxon>
        <taxon>Dikarya</taxon>
        <taxon>Ascomycota</taxon>
        <taxon>Pezizomycotina</taxon>
        <taxon>Sordariomycetes</taxon>
        <taxon>Hypocreomycetidae</taxon>
        <taxon>Hypocreales</taxon>
        <taxon>Cordycipitaceae</taxon>
        <taxon>Beauveria</taxon>
    </lineage>
</organism>
<evidence type="ECO:0000256" key="8">
    <source>
        <dbReference type="ARBA" id="ARBA00023186"/>
    </source>
</evidence>
<dbReference type="STRING" id="1245745.A0A0A2V7M5"/>
<dbReference type="SMART" id="SM00642">
    <property type="entry name" value="Aamy"/>
    <property type="match status" value="1"/>
</dbReference>
<sequence length="594" mass="67018">MLNLAHSGKWDELIEQEIKYVTLVEEIARHPLSPGNTYYQDKAKEILSSILANEAELKDLLKGRMEELRGLIDQSGKQKSLTNTYGELGQLNDFWSADKMTNPTLLQFFHWYTPGNGTLWSEVADRAASLSDIGINMVWLPPAYKGSAGGYSVGYDSYDLFDLGEFDQKGSVATKYGDKTQLLAAIEALRNNGVSVLLDVVVNHKMGADEKEHIRVNRVNADNRNEISPEVIDCEAWTRYTFPARAGQYSEFIWDYKCFSGVDHIENPNEDGIFKIVNDYTGEGWNDQVDDELGNFDYLMGANIDFRNHAVTEELKYWARWVMAQTHCNGFRLDAVKHIPAWFYKAWIEHVQEVADTPLFIVAEYWSHEVDKLQEYIAQVAGKTMLFDAPLQMKFHEASRLGRDYDMSQIFTGTLVEADPFHAVTLVANHDTQPLQALEAPVEAWFKPLAYALILLRENGVPSVFYPDLFGASYDDAGGDGQNYHIDMPVIEQLDDLIHARERFAHGVQTLWFDHPNCIAFSRSGTAEAPGCVVIMSNGDEGEKHVTLGENFGEKNWRDYLGNREETVRTDAAGSATFTCHGGSVSVWVLEDVL</sequence>